<feature type="transmembrane region" description="Helical" evidence="1">
    <location>
        <begin position="49"/>
        <end position="68"/>
    </location>
</feature>
<keyword evidence="1" id="KW-0812">Transmembrane</keyword>
<keyword evidence="1" id="KW-1133">Transmembrane helix</keyword>
<evidence type="ECO:0000256" key="1">
    <source>
        <dbReference type="SAM" id="Phobius"/>
    </source>
</evidence>
<reference evidence="2 3" key="1">
    <citation type="submission" date="2016-10" db="EMBL/GenBank/DDBJ databases">
        <authorList>
            <person name="de Groot N.N."/>
        </authorList>
    </citation>
    <scope>NUCLEOTIDE SEQUENCE [LARGE SCALE GENOMIC DNA]</scope>
    <source>
        <strain evidence="2 3">DSM 44637</strain>
    </source>
</reference>
<feature type="transmembrane region" description="Helical" evidence="1">
    <location>
        <begin position="147"/>
        <end position="167"/>
    </location>
</feature>
<dbReference type="EMBL" id="FOWC01000001">
    <property type="protein sequence ID" value="SFO21397.1"/>
    <property type="molecule type" value="Genomic_DNA"/>
</dbReference>
<dbReference type="Proteomes" id="UP000199137">
    <property type="component" value="Unassembled WGS sequence"/>
</dbReference>
<dbReference type="OrthoDB" id="277121at2"/>
<gene>
    <name evidence="2" type="ORF">SAMN05421854_1011052</name>
</gene>
<name>A0A1I5FCD0_9PSEU</name>
<accession>A0A1I5FCD0</accession>
<feature type="transmembrane region" description="Helical" evidence="1">
    <location>
        <begin position="179"/>
        <end position="199"/>
    </location>
</feature>
<dbReference type="AlphaFoldDB" id="A0A1I5FCD0"/>
<dbReference type="STRING" id="112413.SAMN05421854_1011052"/>
<sequence length="216" mass="22886">MNWTAYVDGYCERTAPGLWGEPLNDLANLAFLAAAGMVWWRADGQRAGRVLAALIGLIFVASGVFHLVATRWGAVADSTAILIFTLFYAAAFPRIFFPAKAAWSWLGALAFLAITGASAALGGGLYLPALAGLAGFAIALGVKRDPYWLHFTMAAAVFALSLSFRAIDGVICGDFPAGTHFLWHVLNAVVLYIVAKAMIGRTQETSAPETDAEASV</sequence>
<evidence type="ECO:0000313" key="3">
    <source>
        <dbReference type="Proteomes" id="UP000199137"/>
    </source>
</evidence>
<feature type="transmembrane region" description="Helical" evidence="1">
    <location>
        <begin position="74"/>
        <end position="91"/>
    </location>
</feature>
<feature type="transmembrane region" description="Helical" evidence="1">
    <location>
        <begin position="103"/>
        <end position="127"/>
    </location>
</feature>
<organism evidence="2 3">
    <name type="scientific">Amycolatopsis rubida</name>
    <dbReference type="NCBI Taxonomy" id="112413"/>
    <lineage>
        <taxon>Bacteria</taxon>
        <taxon>Bacillati</taxon>
        <taxon>Actinomycetota</taxon>
        <taxon>Actinomycetes</taxon>
        <taxon>Pseudonocardiales</taxon>
        <taxon>Pseudonocardiaceae</taxon>
        <taxon>Amycolatopsis</taxon>
    </lineage>
</organism>
<evidence type="ECO:0008006" key="4">
    <source>
        <dbReference type="Google" id="ProtNLM"/>
    </source>
</evidence>
<proteinExistence type="predicted"/>
<evidence type="ECO:0000313" key="2">
    <source>
        <dbReference type="EMBL" id="SFO21397.1"/>
    </source>
</evidence>
<protein>
    <recommendedName>
        <fullName evidence="4">Ceramidase</fullName>
    </recommendedName>
</protein>
<keyword evidence="1" id="KW-0472">Membrane</keyword>
<dbReference type="RefSeq" id="WP_093572337.1">
    <property type="nucleotide sequence ID" value="NZ_FOWC01000001.1"/>
</dbReference>